<dbReference type="InterPro" id="IPR003593">
    <property type="entry name" value="AAA+_ATPase"/>
</dbReference>
<proteinExistence type="predicted"/>
<dbReference type="SMART" id="SM00382">
    <property type="entry name" value="AAA"/>
    <property type="match status" value="1"/>
</dbReference>
<dbReference type="InterPro" id="IPR047187">
    <property type="entry name" value="SF1_C_Upf1"/>
</dbReference>
<protein>
    <submittedName>
        <fullName evidence="2">DNA helicase</fullName>
    </submittedName>
</protein>
<keyword evidence="2" id="KW-0067">ATP-binding</keyword>
<evidence type="ECO:0000313" key="2">
    <source>
        <dbReference type="EMBL" id="SFV88620.1"/>
    </source>
</evidence>
<sequence>MNIENINNYGNLDLLLSLNENLEFYSAENETDGIEYEILMIKYDDTRAIKRVIDHNIKPLIDSKNRGIQKVIECGEDTKQNCFYIVYEAVGTKSITQTRDNFEQCIDMLKDLKEKNIQGFILNSNTVVLSKDNQVKIRFVGLFELFQKFEIDFKEDIANKRKTKEDIKSLVRLFKEYLNETTEKQAIYGKCLEGGYKKYSEIQKDLQDIPSEINEDFPYISISVNSKNTDIDGILNKLNKGCYWEIKNQKSQKDEVEIYWTTKTCSGRCYVNQESNGNGYLFIPYMDDYPDEHLIKSDNKAPFNFIKRYERNTPIDYFLNQFKDVNKLAELNQTKKNAIATWRTLPEKEKEYIEEQAFKAKYKKREVSKSNDLNIKFTLDSEFKDWNKIKDKKNNEVILSIDDSHIGKILDYKPKEQCLIIKDSKLASDEIPKSGQLVEDVQQETSQYKKQVEACEKLEKKDIVNPELAGFIATPETMPQLSHLDINYDEWEKKIISNDLKADETQKNAVIEAIHKKPVYLIQGPPGTGKTTVIVELVQQLIQQKPDIKILVASQSNLAVDNVLERLPKEILFMRLASEHAVTKDNILSSMEEHLFDEKLKKWVEETTKKSNNNLKQHFPKVDKLLSNIYVKFRTMSSIDNFKKEYKKGMGSSYFGKLFDKCKTSKEVEKVFIEKLGAEFIKFQKIQKDWISFIGNATSKNSHSVLKNGSEDINLQTAFVKTMNVFGATCIHIASSKYNQINLKFDYMIMDEASKATSAEALVPITMSKNLILIGDHKQLPPVVTREDAIKKKVKKELEDEGMDIDKTYGKSLFEDLIGKFEHSDQLLSYKIMLDIQYRMPRQLGYLISEYIYNGGLKNPDISRLPNYDKDKDHQLQLKNKMVEIEGEKIPNSIIMVSTSKQDKPADNGNKFKRSNQCNVNVIRQIMGQLNKEYKDKKGKFSVGIIAGYRGQVALLKSEIRLKEYKSFEMKDINTVDKFQGAERDIIIYDIVRSDIGNSPIGFLQDYRRINVAFSRAKKLLIIVGDSEYILKRAQAFDLKSDEKLVIKEMIKQLKKWGCIYDSLEEALQ</sequence>
<dbReference type="Gene3D" id="3.40.50.300">
    <property type="entry name" value="P-loop containing nucleotide triphosphate hydrolases"/>
    <property type="match status" value="2"/>
</dbReference>
<dbReference type="AlphaFoldDB" id="A0A1W1E3S6"/>
<keyword evidence="2" id="KW-0347">Helicase</keyword>
<dbReference type="Pfam" id="PF13087">
    <property type="entry name" value="AAA_12"/>
    <property type="match status" value="1"/>
</dbReference>
<reference evidence="2" key="1">
    <citation type="submission" date="2016-10" db="EMBL/GenBank/DDBJ databases">
        <authorList>
            <person name="de Groot N.N."/>
        </authorList>
    </citation>
    <scope>NUCLEOTIDE SEQUENCE</scope>
</reference>
<dbReference type="InterPro" id="IPR027417">
    <property type="entry name" value="P-loop_NTPase"/>
</dbReference>
<dbReference type="PANTHER" id="PTHR10887:SF495">
    <property type="entry name" value="HELICASE SENATAXIN ISOFORM X1-RELATED"/>
    <property type="match status" value="1"/>
</dbReference>
<feature type="domain" description="Cullin family profile" evidence="1">
    <location>
        <begin position="595"/>
        <end position="771"/>
    </location>
</feature>
<keyword evidence="2" id="KW-0547">Nucleotide-binding</keyword>
<dbReference type="EMBL" id="FPHZ01000165">
    <property type="protein sequence ID" value="SFV88620.1"/>
    <property type="molecule type" value="Genomic_DNA"/>
</dbReference>
<dbReference type="GO" id="GO:0004386">
    <property type="term" value="F:helicase activity"/>
    <property type="evidence" value="ECO:0007669"/>
    <property type="project" value="UniProtKB-KW"/>
</dbReference>
<evidence type="ECO:0000259" key="1">
    <source>
        <dbReference type="PROSITE" id="PS50069"/>
    </source>
</evidence>
<gene>
    <name evidence="2" type="ORF">MNB_SUP05-SYMBIONT-5-1100</name>
</gene>
<dbReference type="Pfam" id="PF13086">
    <property type="entry name" value="AAA_11"/>
    <property type="match status" value="1"/>
</dbReference>
<dbReference type="PROSITE" id="PS50069">
    <property type="entry name" value="CULLIN_2"/>
    <property type="match status" value="1"/>
</dbReference>
<keyword evidence="2" id="KW-0378">Hydrolase</keyword>
<dbReference type="CDD" id="cd18808">
    <property type="entry name" value="SF1_C_Upf1"/>
    <property type="match status" value="1"/>
</dbReference>
<name>A0A1W1E3S6_9ZZZZ</name>
<dbReference type="SUPFAM" id="SSF52540">
    <property type="entry name" value="P-loop containing nucleoside triphosphate hydrolases"/>
    <property type="match status" value="1"/>
</dbReference>
<dbReference type="InterPro" id="IPR041679">
    <property type="entry name" value="DNA2/NAM7-like_C"/>
</dbReference>
<dbReference type="PANTHER" id="PTHR10887">
    <property type="entry name" value="DNA2/NAM7 HELICASE FAMILY"/>
    <property type="match status" value="1"/>
</dbReference>
<dbReference type="InterPro" id="IPR045055">
    <property type="entry name" value="DNA2/NAM7-like"/>
</dbReference>
<dbReference type="InterPro" id="IPR041677">
    <property type="entry name" value="DNA2/NAM7_AAA_11"/>
</dbReference>
<dbReference type="InterPro" id="IPR016158">
    <property type="entry name" value="Cullin_homology"/>
</dbReference>
<accession>A0A1W1E3S6</accession>
<organism evidence="2">
    <name type="scientific">hydrothermal vent metagenome</name>
    <dbReference type="NCBI Taxonomy" id="652676"/>
    <lineage>
        <taxon>unclassified sequences</taxon>
        <taxon>metagenomes</taxon>
        <taxon>ecological metagenomes</taxon>
    </lineage>
</organism>